<name>A0A3S3P072_9ACAR</name>
<comment type="caution">
    <text evidence="10">The sequence shown here is derived from an EMBL/GenBank/DDBJ whole genome shotgun (WGS) entry which is preliminary data.</text>
</comment>
<dbReference type="Gene3D" id="1.10.10.10">
    <property type="entry name" value="Winged helix-like DNA-binding domain superfamily/Winged helix DNA-binding domain"/>
    <property type="match status" value="1"/>
</dbReference>
<feature type="non-terminal residue" evidence="10">
    <location>
        <position position="1"/>
    </location>
</feature>
<dbReference type="InterPro" id="IPR012677">
    <property type="entry name" value="Nucleotide-bd_a/b_plait_sf"/>
</dbReference>
<evidence type="ECO:0000256" key="5">
    <source>
        <dbReference type="SAM" id="MobiDB-lite"/>
    </source>
</evidence>
<dbReference type="InterPro" id="IPR014886">
    <property type="entry name" value="La_xRRM"/>
</dbReference>
<feature type="region of interest" description="Disordered" evidence="5">
    <location>
        <begin position="312"/>
        <end position="355"/>
    </location>
</feature>
<dbReference type="PRINTS" id="PR00302">
    <property type="entry name" value="LUPUSLA"/>
</dbReference>
<dbReference type="CDD" id="cd12291">
    <property type="entry name" value="RRM1_La"/>
    <property type="match status" value="1"/>
</dbReference>
<keyword evidence="3" id="KW-0539">Nucleus</keyword>
<evidence type="ECO:0000313" key="9">
    <source>
        <dbReference type="EMBL" id="RWS04988.1"/>
    </source>
</evidence>
<dbReference type="SMART" id="SM00715">
    <property type="entry name" value="LA"/>
    <property type="match status" value="1"/>
</dbReference>
<keyword evidence="11" id="KW-1185">Reference proteome</keyword>
<protein>
    <submittedName>
        <fullName evidence="10">Lupus La protein-like protein</fullName>
    </submittedName>
</protein>
<dbReference type="EMBL" id="NCKU01004938">
    <property type="protein sequence ID" value="RWS05236.1"/>
    <property type="molecule type" value="Genomic_DNA"/>
</dbReference>
<evidence type="ECO:0000259" key="8">
    <source>
        <dbReference type="PROSITE" id="PS51939"/>
    </source>
</evidence>
<evidence type="ECO:0000256" key="1">
    <source>
        <dbReference type="ARBA" id="ARBA00004123"/>
    </source>
</evidence>
<reference evidence="10 11" key="1">
    <citation type="journal article" date="2018" name="Gigascience">
        <title>Genomes of trombidid mites reveal novel predicted allergens and laterally-transferred genes associated with secondary metabolism.</title>
        <authorList>
            <person name="Dong X."/>
            <person name="Chaisiri K."/>
            <person name="Xia D."/>
            <person name="Armstrong S.D."/>
            <person name="Fang Y."/>
            <person name="Donnelly M.J."/>
            <person name="Kadowaki T."/>
            <person name="McGarry J.W."/>
            <person name="Darby A.C."/>
            <person name="Makepeace B.L."/>
        </authorList>
    </citation>
    <scope>NUCLEOTIDE SEQUENCE [LARGE SCALE GENOMIC DNA]</scope>
    <source>
        <strain evidence="10">UoL-WK</strain>
    </source>
</reference>
<dbReference type="Proteomes" id="UP000285301">
    <property type="component" value="Unassembled WGS sequence"/>
</dbReference>
<dbReference type="SMART" id="SM00360">
    <property type="entry name" value="RRM"/>
    <property type="match status" value="2"/>
</dbReference>
<evidence type="ECO:0000313" key="10">
    <source>
        <dbReference type="EMBL" id="RWS05236.1"/>
    </source>
</evidence>
<evidence type="ECO:0000259" key="6">
    <source>
        <dbReference type="PROSITE" id="PS50102"/>
    </source>
</evidence>
<dbReference type="PROSITE" id="PS51939">
    <property type="entry name" value="XRRM"/>
    <property type="match status" value="1"/>
</dbReference>
<dbReference type="Pfam" id="PF05383">
    <property type="entry name" value="La"/>
    <property type="match status" value="1"/>
</dbReference>
<dbReference type="InterPro" id="IPR002344">
    <property type="entry name" value="Lupus_La"/>
</dbReference>
<organism evidence="10 11">
    <name type="scientific">Dinothrombium tinctorium</name>
    <dbReference type="NCBI Taxonomy" id="1965070"/>
    <lineage>
        <taxon>Eukaryota</taxon>
        <taxon>Metazoa</taxon>
        <taxon>Ecdysozoa</taxon>
        <taxon>Arthropoda</taxon>
        <taxon>Chelicerata</taxon>
        <taxon>Arachnida</taxon>
        <taxon>Acari</taxon>
        <taxon>Acariformes</taxon>
        <taxon>Trombidiformes</taxon>
        <taxon>Prostigmata</taxon>
        <taxon>Anystina</taxon>
        <taxon>Parasitengona</taxon>
        <taxon>Trombidioidea</taxon>
        <taxon>Trombidiidae</taxon>
        <taxon>Dinothrombium</taxon>
    </lineage>
</organism>
<dbReference type="GO" id="GO:0005829">
    <property type="term" value="C:cytosol"/>
    <property type="evidence" value="ECO:0007669"/>
    <property type="project" value="TreeGrafter"/>
</dbReference>
<dbReference type="GO" id="GO:0003723">
    <property type="term" value="F:RNA binding"/>
    <property type="evidence" value="ECO:0007669"/>
    <property type="project" value="UniProtKB-UniRule"/>
</dbReference>
<dbReference type="GO" id="GO:0010494">
    <property type="term" value="C:cytoplasmic stress granule"/>
    <property type="evidence" value="ECO:0007669"/>
    <property type="project" value="TreeGrafter"/>
</dbReference>
<dbReference type="GO" id="GO:0045727">
    <property type="term" value="P:positive regulation of translation"/>
    <property type="evidence" value="ECO:0007669"/>
    <property type="project" value="TreeGrafter"/>
</dbReference>
<dbReference type="InterPro" id="IPR036388">
    <property type="entry name" value="WH-like_DNA-bd_sf"/>
</dbReference>
<feature type="domain" description="HTH La-type RNA-binding" evidence="7">
    <location>
        <begin position="1"/>
        <end position="77"/>
    </location>
</feature>
<dbReference type="GO" id="GO:0006396">
    <property type="term" value="P:RNA processing"/>
    <property type="evidence" value="ECO:0007669"/>
    <property type="project" value="InterPro"/>
</dbReference>
<dbReference type="InterPro" id="IPR045180">
    <property type="entry name" value="La_dom_prot"/>
</dbReference>
<dbReference type="GO" id="GO:0005634">
    <property type="term" value="C:nucleus"/>
    <property type="evidence" value="ECO:0007669"/>
    <property type="project" value="UniProtKB-SubCell"/>
</dbReference>
<keyword evidence="2 4" id="KW-0694">RNA-binding</keyword>
<proteinExistence type="predicted"/>
<feature type="domain" description="RRM" evidence="6">
    <location>
        <begin position="89"/>
        <end position="169"/>
    </location>
</feature>
<dbReference type="OrthoDB" id="439993at2759"/>
<dbReference type="SUPFAM" id="SSF54928">
    <property type="entry name" value="RNA-binding domain, RBD"/>
    <property type="match status" value="1"/>
</dbReference>
<evidence type="ECO:0000259" key="7">
    <source>
        <dbReference type="PROSITE" id="PS50961"/>
    </source>
</evidence>
<feature type="region of interest" description="Disordered" evidence="5">
    <location>
        <begin position="177"/>
        <end position="203"/>
    </location>
</feature>
<dbReference type="PROSITE" id="PS50102">
    <property type="entry name" value="RRM"/>
    <property type="match status" value="1"/>
</dbReference>
<evidence type="ECO:0000256" key="4">
    <source>
        <dbReference type="PROSITE-ProRule" id="PRU00332"/>
    </source>
</evidence>
<dbReference type="AlphaFoldDB" id="A0A3S3P072"/>
<sequence length="355" mass="41058">YYFGDINLAKDKFLRQETAKDDGWVPFDVLLTFNRLKALTQSAAEIVDAFRKSKSDLIEISEDETKIRRNVAKPLPEMTEDYKKNLNLRTVHLKGFPSDANYDDIYEFCSLYGQVESLEMRRTKDKKFKGCVFAVYKTIEEAEKAVAGDSKYKDENALLRENKVRYFERKNEYLANRNKRRKAKKGDKQENEDGDGVGDDVEKSNPVLTEKAVLKLKNIPPNVGFEVIKSKLNEFEKVMFVDVEKASTEGFARFGNENGAENVIKKIREKNNITDEEGLCTIDINGKEITLELVTGEEEIAYWKKFAMVRNERNQKKNHKRSKKNPKAYFQNKGKKRAAEESEEPANKQLKTENE</sequence>
<dbReference type="Pfam" id="PF00076">
    <property type="entry name" value="RRM_1"/>
    <property type="match status" value="1"/>
</dbReference>
<dbReference type="EMBL" id="NCKU01005121">
    <property type="protein sequence ID" value="RWS04988.1"/>
    <property type="molecule type" value="Genomic_DNA"/>
</dbReference>
<dbReference type="PROSITE" id="PS50961">
    <property type="entry name" value="HTH_LA"/>
    <property type="match status" value="1"/>
</dbReference>
<evidence type="ECO:0000313" key="11">
    <source>
        <dbReference type="Proteomes" id="UP000285301"/>
    </source>
</evidence>
<feature type="compositionally biased region" description="Basic residues" evidence="5">
    <location>
        <begin position="316"/>
        <end position="326"/>
    </location>
</feature>
<dbReference type="InterPro" id="IPR036390">
    <property type="entry name" value="WH_DNA-bd_sf"/>
</dbReference>
<dbReference type="InterPro" id="IPR035979">
    <property type="entry name" value="RBD_domain_sf"/>
</dbReference>
<feature type="domain" description="XRRM" evidence="8">
    <location>
        <begin position="207"/>
        <end position="335"/>
    </location>
</feature>
<dbReference type="STRING" id="1965070.A0A3S3P072"/>
<dbReference type="Pfam" id="PF08777">
    <property type="entry name" value="RRM_3"/>
    <property type="match status" value="1"/>
</dbReference>
<accession>A0A3S3P072</accession>
<dbReference type="Gene3D" id="3.30.70.330">
    <property type="match status" value="2"/>
</dbReference>
<comment type="subcellular location">
    <subcellularLocation>
        <location evidence="1">Nucleus</location>
    </subcellularLocation>
</comment>
<dbReference type="SUPFAM" id="SSF46785">
    <property type="entry name" value="Winged helix' DNA-binding domain"/>
    <property type="match status" value="1"/>
</dbReference>
<gene>
    <name evidence="10" type="ORF">B4U79_03412</name>
    <name evidence="9" type="ORF">B4U79_14692</name>
</gene>
<evidence type="ECO:0000256" key="3">
    <source>
        <dbReference type="ARBA" id="ARBA00023242"/>
    </source>
</evidence>
<dbReference type="PANTHER" id="PTHR22792">
    <property type="entry name" value="LUPUS LA PROTEIN-RELATED"/>
    <property type="match status" value="1"/>
</dbReference>
<evidence type="ECO:0000256" key="2">
    <source>
        <dbReference type="ARBA" id="ARBA00022884"/>
    </source>
</evidence>
<dbReference type="InterPro" id="IPR006630">
    <property type="entry name" value="La_HTH"/>
</dbReference>
<dbReference type="InterPro" id="IPR000504">
    <property type="entry name" value="RRM_dom"/>
</dbReference>
<dbReference type="PANTHER" id="PTHR22792:SF166">
    <property type="entry name" value="LUPUS LA PROTEIN HOMOLOG"/>
    <property type="match status" value="1"/>
</dbReference>
<reference evidence="10" key="2">
    <citation type="submission" date="2018-11" db="EMBL/GenBank/DDBJ databases">
        <title>Trombidioid mite genomics.</title>
        <authorList>
            <person name="Dong X."/>
        </authorList>
    </citation>
    <scope>NUCLEOTIDE SEQUENCE</scope>
    <source>
        <strain evidence="10">UoL-WK</strain>
    </source>
</reference>
<dbReference type="GO" id="GO:1990904">
    <property type="term" value="C:ribonucleoprotein complex"/>
    <property type="evidence" value="ECO:0007669"/>
    <property type="project" value="UniProtKB-UniRule"/>
</dbReference>